<dbReference type="Proteomes" id="UP000232722">
    <property type="component" value="Unassembled WGS sequence"/>
</dbReference>
<accession>A0A2N0NVF2</accession>
<evidence type="ECO:0000313" key="2">
    <source>
        <dbReference type="Proteomes" id="UP000232722"/>
    </source>
</evidence>
<comment type="caution">
    <text evidence="1">The sequence shown here is derived from an EMBL/GenBank/DDBJ whole genome shotgun (WGS) entry which is preliminary data.</text>
</comment>
<reference evidence="1 2" key="1">
    <citation type="submission" date="2016-04" db="EMBL/GenBank/DDBJ databases">
        <title>Genome analyses suggest a sexual origin of heterokaryosis in a supposedly ancient asexual fungus.</title>
        <authorList>
            <person name="Ropars J."/>
            <person name="Sedzielewska K."/>
            <person name="Noel J."/>
            <person name="Charron P."/>
            <person name="Farinelli L."/>
            <person name="Marton T."/>
            <person name="Kruger M."/>
            <person name="Pelin A."/>
            <person name="Brachmann A."/>
            <person name="Corradi N."/>
        </authorList>
    </citation>
    <scope>NUCLEOTIDE SEQUENCE [LARGE SCALE GENOMIC DNA]</scope>
    <source>
        <strain evidence="1 2">A5</strain>
    </source>
</reference>
<dbReference type="SUPFAM" id="SSF52047">
    <property type="entry name" value="RNI-like"/>
    <property type="match status" value="1"/>
</dbReference>
<sequence>MTCQLPYDCLNDILEYLNDDKNTLYSCLLVNQLCCEIAVRILWRNFWKFCKFYFYDKPRDISTSIITTLIGCLPKESKKLLIKNGVNITIMVRKPPLFNYASFCKIISICKINKMIQYLLKNQQSTVLEILSQEILKMFMNQISSLKVLDFKHSNSGDIKFIYLPEAKIHLENLTELKCGSNICSEFFYQMTQLCHNMQSLTIVFESQISNWLTDLISSQNNLKIVNLKRYNNYDDKITTSLIKHSLTLTKLALYRCEITLSFIAMFKNLQELHIDLYFDYSGFGQLQYVYFSQLKILRINYYIFSTDTGIDMLLHSVCKFLEINGKNLTELYILNMYYYSLLMNLTLAKLCPNLRILYSNIREKKSLKLTLNNCQYLEIIELCYKDWQSGKTLFKILANYSQKYFHTLILDCYFRMQINYLLQDLEEFSKNWQNHNVSYRSFSLIIFASNHCIIESNINIEDIKIAIDKYIKLGIIKKFEIKLEKNFGLT</sequence>
<dbReference type="InterPro" id="IPR032675">
    <property type="entry name" value="LRR_dom_sf"/>
</dbReference>
<dbReference type="VEuPathDB" id="FungiDB:RhiirA1_466804"/>
<gene>
    <name evidence="1" type="ORF">RhiirA5_431181</name>
</gene>
<evidence type="ECO:0000313" key="1">
    <source>
        <dbReference type="EMBL" id="PKB98556.1"/>
    </source>
</evidence>
<protein>
    <recommendedName>
        <fullName evidence="3">F-box domain-containing protein</fullName>
    </recommendedName>
</protein>
<reference evidence="1 2" key="2">
    <citation type="submission" date="2017-09" db="EMBL/GenBank/DDBJ databases">
        <title>Extensive intraspecific genome diversity in a model arbuscular mycorrhizal fungus.</title>
        <authorList>
            <person name="Chen E.C."/>
            <person name="Morin E."/>
            <person name="Beaudet D."/>
            <person name="Noel J."/>
            <person name="Ndikumana S."/>
            <person name="Charron P."/>
            <person name="St-Onge C."/>
            <person name="Giorgi J."/>
            <person name="Grigoriev I.V."/>
            <person name="Roux C."/>
            <person name="Martin F.M."/>
            <person name="Corradi N."/>
        </authorList>
    </citation>
    <scope>NUCLEOTIDE SEQUENCE [LARGE SCALE GENOMIC DNA]</scope>
    <source>
        <strain evidence="1 2">A5</strain>
    </source>
</reference>
<proteinExistence type="predicted"/>
<dbReference type="Gene3D" id="3.80.10.10">
    <property type="entry name" value="Ribonuclease Inhibitor"/>
    <property type="match status" value="1"/>
</dbReference>
<name>A0A2N0NVF2_9GLOM</name>
<dbReference type="VEuPathDB" id="FungiDB:RhiirFUN_021477"/>
<evidence type="ECO:0008006" key="3">
    <source>
        <dbReference type="Google" id="ProtNLM"/>
    </source>
</evidence>
<organism evidence="1 2">
    <name type="scientific">Rhizophagus irregularis</name>
    <dbReference type="NCBI Taxonomy" id="588596"/>
    <lineage>
        <taxon>Eukaryota</taxon>
        <taxon>Fungi</taxon>
        <taxon>Fungi incertae sedis</taxon>
        <taxon>Mucoromycota</taxon>
        <taxon>Glomeromycotina</taxon>
        <taxon>Glomeromycetes</taxon>
        <taxon>Glomerales</taxon>
        <taxon>Glomeraceae</taxon>
        <taxon>Rhizophagus</taxon>
    </lineage>
</organism>
<dbReference type="AlphaFoldDB" id="A0A2N0NVF2"/>
<dbReference type="EMBL" id="LLXJ01002575">
    <property type="protein sequence ID" value="PKB98556.1"/>
    <property type="molecule type" value="Genomic_DNA"/>
</dbReference>